<dbReference type="PANTHER" id="PTHR46177">
    <property type="entry name" value="INTEGRASE CATALYTIC DOMAIN-CONTAINING PROTEIN"/>
    <property type="match status" value="1"/>
</dbReference>
<keyword evidence="3" id="KW-1185">Reference proteome</keyword>
<dbReference type="EMBL" id="KE504178">
    <property type="protein sequence ID" value="EPS97241.1"/>
    <property type="molecule type" value="Genomic_DNA"/>
</dbReference>
<feature type="domain" description="Integrase core" evidence="1">
    <location>
        <begin position="183"/>
        <end position="351"/>
    </location>
</feature>
<evidence type="ECO:0000313" key="2">
    <source>
        <dbReference type="EMBL" id="EPS97241.1"/>
    </source>
</evidence>
<name>S8DVT0_FOMSC</name>
<dbReference type="Pfam" id="PF24764">
    <property type="entry name" value="rva_4"/>
    <property type="match status" value="1"/>
</dbReference>
<dbReference type="Proteomes" id="UP000015241">
    <property type="component" value="Unassembled WGS sequence"/>
</dbReference>
<reference evidence="2 3" key="1">
    <citation type="journal article" date="2012" name="Science">
        <title>The Paleozoic origin of enzymatic lignin decomposition reconstructed from 31 fungal genomes.</title>
        <authorList>
            <person name="Floudas D."/>
            <person name="Binder M."/>
            <person name="Riley R."/>
            <person name="Barry K."/>
            <person name="Blanchette R.A."/>
            <person name="Henrissat B."/>
            <person name="Martinez A.T."/>
            <person name="Otillar R."/>
            <person name="Spatafora J.W."/>
            <person name="Yadav J.S."/>
            <person name="Aerts A."/>
            <person name="Benoit I."/>
            <person name="Boyd A."/>
            <person name="Carlson A."/>
            <person name="Copeland A."/>
            <person name="Coutinho P.M."/>
            <person name="de Vries R.P."/>
            <person name="Ferreira P."/>
            <person name="Findley K."/>
            <person name="Foster B."/>
            <person name="Gaskell J."/>
            <person name="Glotzer D."/>
            <person name="Gorecki P."/>
            <person name="Heitman J."/>
            <person name="Hesse C."/>
            <person name="Hori C."/>
            <person name="Igarashi K."/>
            <person name="Jurgens J.A."/>
            <person name="Kallen N."/>
            <person name="Kersten P."/>
            <person name="Kohler A."/>
            <person name="Kuees U."/>
            <person name="Kumar T.K.A."/>
            <person name="Kuo A."/>
            <person name="LaButti K."/>
            <person name="Larrondo L.F."/>
            <person name="Lindquist E."/>
            <person name="Ling A."/>
            <person name="Lombard V."/>
            <person name="Lucas S."/>
            <person name="Lundell T."/>
            <person name="Martin R."/>
            <person name="McLaughlin D.J."/>
            <person name="Morgenstern I."/>
            <person name="Morin E."/>
            <person name="Murat C."/>
            <person name="Nagy L.G."/>
            <person name="Nolan M."/>
            <person name="Ohm R.A."/>
            <person name="Patyshakuliyeva A."/>
            <person name="Rokas A."/>
            <person name="Ruiz-Duenas F.J."/>
            <person name="Sabat G."/>
            <person name="Salamov A."/>
            <person name="Samejima M."/>
            <person name="Schmutz J."/>
            <person name="Slot J.C."/>
            <person name="St John F."/>
            <person name="Stenlid J."/>
            <person name="Sun H."/>
            <person name="Sun S."/>
            <person name="Syed K."/>
            <person name="Tsang A."/>
            <person name="Wiebenga A."/>
            <person name="Young D."/>
            <person name="Pisabarro A."/>
            <person name="Eastwood D.C."/>
            <person name="Martin F."/>
            <person name="Cullen D."/>
            <person name="Grigoriev I.V."/>
            <person name="Hibbett D.S."/>
        </authorList>
    </citation>
    <scope>NUCLEOTIDE SEQUENCE</scope>
    <source>
        <strain evidence="3">FP-58527</strain>
    </source>
</reference>
<feature type="non-terminal residue" evidence="2">
    <location>
        <position position="465"/>
    </location>
</feature>
<dbReference type="AlphaFoldDB" id="S8DVT0"/>
<dbReference type="InterPro" id="IPR058913">
    <property type="entry name" value="Integrase_dom_put"/>
</dbReference>
<dbReference type="eggNOG" id="ENOG502QUY7">
    <property type="taxonomic scope" value="Eukaryota"/>
</dbReference>
<evidence type="ECO:0000313" key="3">
    <source>
        <dbReference type="Proteomes" id="UP000015241"/>
    </source>
</evidence>
<evidence type="ECO:0000259" key="1">
    <source>
        <dbReference type="Pfam" id="PF24764"/>
    </source>
</evidence>
<protein>
    <recommendedName>
        <fullName evidence="1">Integrase core domain-containing protein</fullName>
    </recommendedName>
</protein>
<dbReference type="InParanoid" id="S8DVT0"/>
<sequence>MARLSASLYLLLSPDSSGPHTVLTGLSVLGSPPCQNIICGSEGPIRQSNQHLPCPPDVSLRPVVEFYWYLGMPDGKIAAHAMDHFDKTKYSLSVYTLRRRRDAWGLKSTFKQGHTVQSIHQYVTAIKKQFPDSGADTIRHMLMQNDKIRVSRTVISEYLRLTEPDAVAARRYRKFKRHKFVAAGVNDVWCIDQHEKLKRHGINWHVGLDPFPGVTHWCRVWWTVKNPVLIAKFYMDAARQMKGTPLITQSDPGTENFVVAYMQTAIRHKLDATLAGTIQHRFFRKHGNIKPEIFWSLFRRLFIPRFEKLIDDGVEKGWLTFRYVFIPYLQCETDAWVHLRNWTKRRADRKKILPNKIPMLVIQKPHLYGTADYKIPVPDDTFDEMEAIYTPRDDPVFKLVPDEFAIRAHAVWTTMGCPEPDFDNVWDIYRTILSGLRVMPADEDFTRMLHETSEVQSQDVYVDTP</sequence>
<dbReference type="OrthoDB" id="5946233at2759"/>
<dbReference type="HOGENOM" id="CLU_038374_0_1_1"/>
<gene>
    <name evidence="2" type="ORF">FOMPIDRAFT_109910</name>
</gene>
<dbReference type="STRING" id="743788.S8DVT0"/>
<organism evidence="2 3">
    <name type="scientific">Fomitopsis schrenkii</name>
    <name type="common">Brown rot fungus</name>
    <dbReference type="NCBI Taxonomy" id="2126942"/>
    <lineage>
        <taxon>Eukaryota</taxon>
        <taxon>Fungi</taxon>
        <taxon>Dikarya</taxon>
        <taxon>Basidiomycota</taxon>
        <taxon>Agaricomycotina</taxon>
        <taxon>Agaricomycetes</taxon>
        <taxon>Polyporales</taxon>
        <taxon>Fomitopsis</taxon>
    </lineage>
</organism>
<accession>S8DVT0</accession>
<proteinExistence type="predicted"/>
<dbReference type="PANTHER" id="PTHR46177:SF1">
    <property type="entry name" value="INTEGRASE CATALYTIC DOMAIN-CONTAINING PROTEIN"/>
    <property type="match status" value="1"/>
</dbReference>